<dbReference type="GO" id="GO:0043009">
    <property type="term" value="P:chordate embryonic development"/>
    <property type="evidence" value="ECO:0007669"/>
    <property type="project" value="Ensembl"/>
</dbReference>
<keyword evidence="3" id="KW-0547">Nucleotide-binding</keyword>
<dbReference type="Ensembl" id="ENSPKIT00000036759.1">
    <property type="protein sequence ID" value="ENSPKIP00000012366.1"/>
    <property type="gene ID" value="ENSPKIG00000000183.1"/>
</dbReference>
<dbReference type="InterPro" id="IPR001611">
    <property type="entry name" value="Leu-rich_rpt"/>
</dbReference>
<evidence type="ECO:0000256" key="1">
    <source>
        <dbReference type="ARBA" id="ARBA00022614"/>
    </source>
</evidence>
<dbReference type="Proteomes" id="UP000261540">
    <property type="component" value="Unplaced"/>
</dbReference>
<dbReference type="InterPro" id="IPR050216">
    <property type="entry name" value="LRR_domain-containing"/>
</dbReference>
<evidence type="ECO:0000256" key="3">
    <source>
        <dbReference type="ARBA" id="ARBA00022741"/>
    </source>
</evidence>
<name>A0A3B3R3U9_9TELE</name>
<dbReference type="PROSITE" id="PS51450">
    <property type="entry name" value="LRR"/>
    <property type="match status" value="4"/>
</dbReference>
<evidence type="ECO:0000313" key="7">
    <source>
        <dbReference type="Proteomes" id="UP000261540"/>
    </source>
</evidence>
<dbReference type="GO" id="GO:0000166">
    <property type="term" value="F:nucleotide binding"/>
    <property type="evidence" value="ECO:0007669"/>
    <property type="project" value="UniProtKB-KW"/>
</dbReference>
<dbReference type="AlphaFoldDB" id="A0A3B3R3U9"/>
<dbReference type="SMART" id="SM00369">
    <property type="entry name" value="LRR_TYP"/>
    <property type="match status" value="5"/>
</dbReference>
<dbReference type="GeneTree" id="ENSGT00940000163916"/>
<sequence>MARSNDVQDRRGLDFSKRRLNTLPQEIFGQAEYIESLNLQINELQHIGHISQLVNLKELILSWNNISEFPAAIRELKKLQRLYLNQNKIQKIPTKVFSFLANLQYLNMSNNHLEELPADLVDCKCLKYVNLSNNYLKNLWAVEGLPLLNELHVENNRLTELPAELFLRTNLKVLRVNGNQLQTPPEEVCAGGLKDIQSYFRQLGSDLDGDTVARVKTLFLGSSMAGKSTLCRSLREGRAVTVEASDRTVGIDISEVEKDGVQFLFWDFAGHEEYYLTHHIFITPHALVILAIDLSSYIVEDAQSFEDQVSFWINNVLMRVPDSVLLLVGTHADQCKDAEERRKKKEDIEKKINDLLEERMSNLDQQISHIIDKSQQDEFSEHLTQLHQLKCYTLKVSSLITIDCTKCAAIEEIQKHILQHVQNKPLFPNIVRTLPHSYKEVESSMRCLIKKPDFPKHGIVDLNNLVANNTLNSGNLSKEDLHSILRYLHRIGTILWFEEIEDLKDTVFVKPSFLITLFKTLVRHDLVEQLTEVPKVILKKEGCLIRHKNKWIDQLKSQATLSYDAVRVLVRRALMQADMARDEDFVKEMTGTRNKEGKILSLLRYFEICLPTNFACSLNPQASEFDPNKKWDSSLPKRHSFTEPEAACMFPGYLKDNDKVMKMWGKDDPEDIKVLVYFMPEIPHGVFHRLIVRMCSIFSTHWVGNSCLLAGYEAVLVLVKKSTDSDDQYIEIRCKRPEDNLLAFKQLWNLILAVLSELNKLSSQWPGLYQYTYSPCREPGCTEDFKWKDWHSLPPREK</sequence>
<dbReference type="Pfam" id="PF08477">
    <property type="entry name" value="Roc"/>
    <property type="match status" value="1"/>
</dbReference>
<proteinExistence type="predicted"/>
<protein>
    <submittedName>
        <fullName evidence="6">Si:ch211-210p4.6</fullName>
    </submittedName>
</protein>
<reference evidence="6" key="2">
    <citation type="submission" date="2025-09" db="UniProtKB">
        <authorList>
            <consortium name="Ensembl"/>
        </authorList>
    </citation>
    <scope>IDENTIFICATION</scope>
</reference>
<dbReference type="PANTHER" id="PTHR48051:SF55">
    <property type="entry name" value="MALIGNANT FIBROUS HISTIOCYTOMA-AMPLIFIED SEQUENCE 1 HOMOLOG"/>
    <property type="match status" value="1"/>
</dbReference>
<dbReference type="InterPro" id="IPR020859">
    <property type="entry name" value="ROC"/>
</dbReference>
<dbReference type="SUPFAM" id="SSF52540">
    <property type="entry name" value="P-loop containing nucleoside triphosphate hydrolases"/>
    <property type="match status" value="1"/>
</dbReference>
<dbReference type="PANTHER" id="PTHR48051">
    <property type="match status" value="1"/>
</dbReference>
<dbReference type="InterPro" id="IPR032675">
    <property type="entry name" value="LRR_dom_sf"/>
</dbReference>
<organism evidence="6 7">
    <name type="scientific">Paramormyrops kingsleyae</name>
    <dbReference type="NCBI Taxonomy" id="1676925"/>
    <lineage>
        <taxon>Eukaryota</taxon>
        <taxon>Metazoa</taxon>
        <taxon>Chordata</taxon>
        <taxon>Craniata</taxon>
        <taxon>Vertebrata</taxon>
        <taxon>Euteleostomi</taxon>
        <taxon>Actinopterygii</taxon>
        <taxon>Neopterygii</taxon>
        <taxon>Teleostei</taxon>
        <taxon>Osteoglossocephala</taxon>
        <taxon>Osteoglossomorpha</taxon>
        <taxon>Osteoglossiformes</taxon>
        <taxon>Mormyridae</taxon>
        <taxon>Paramormyrops</taxon>
    </lineage>
</organism>
<dbReference type="Gene3D" id="3.80.10.10">
    <property type="entry name" value="Ribonuclease Inhibitor"/>
    <property type="match status" value="1"/>
</dbReference>
<dbReference type="STRING" id="1676925.ENSPKIP00000012366"/>
<evidence type="ECO:0000259" key="5">
    <source>
        <dbReference type="PROSITE" id="PS51424"/>
    </source>
</evidence>
<feature type="coiled-coil region" evidence="4">
    <location>
        <begin position="338"/>
        <end position="373"/>
    </location>
</feature>
<evidence type="ECO:0000256" key="2">
    <source>
        <dbReference type="ARBA" id="ARBA00022737"/>
    </source>
</evidence>
<dbReference type="Pfam" id="PF13855">
    <property type="entry name" value="LRR_8"/>
    <property type="match status" value="1"/>
</dbReference>
<reference evidence="6" key="1">
    <citation type="submission" date="2025-08" db="UniProtKB">
        <authorList>
            <consortium name="Ensembl"/>
        </authorList>
    </citation>
    <scope>IDENTIFICATION</scope>
</reference>
<dbReference type="PROSITE" id="PS51424">
    <property type="entry name" value="ROC"/>
    <property type="match status" value="1"/>
</dbReference>
<evidence type="ECO:0000313" key="6">
    <source>
        <dbReference type="Ensembl" id="ENSPKIP00000012366.1"/>
    </source>
</evidence>
<feature type="domain" description="Roc" evidence="5">
    <location>
        <begin position="208"/>
        <end position="424"/>
    </location>
</feature>
<dbReference type="GO" id="GO:0031018">
    <property type="term" value="P:endocrine pancreas development"/>
    <property type="evidence" value="ECO:0007669"/>
    <property type="project" value="Ensembl"/>
</dbReference>
<keyword evidence="1" id="KW-0433">Leucine-rich repeat</keyword>
<dbReference type="GO" id="GO:0009966">
    <property type="term" value="P:regulation of signal transduction"/>
    <property type="evidence" value="ECO:0007669"/>
    <property type="project" value="UniProtKB-ARBA"/>
</dbReference>
<dbReference type="PRINTS" id="PR00449">
    <property type="entry name" value="RASTRNSFRMNG"/>
</dbReference>
<keyword evidence="2" id="KW-0677">Repeat</keyword>
<evidence type="ECO:0000256" key="4">
    <source>
        <dbReference type="SAM" id="Coils"/>
    </source>
</evidence>
<dbReference type="Gene3D" id="3.40.50.300">
    <property type="entry name" value="P-loop containing nucleotide triphosphate hydrolases"/>
    <property type="match status" value="1"/>
</dbReference>
<accession>A0A3B3R3U9</accession>
<keyword evidence="4" id="KW-0175">Coiled coil</keyword>
<dbReference type="SUPFAM" id="SSF52058">
    <property type="entry name" value="L domain-like"/>
    <property type="match status" value="1"/>
</dbReference>
<dbReference type="GO" id="GO:0005737">
    <property type="term" value="C:cytoplasm"/>
    <property type="evidence" value="ECO:0007669"/>
    <property type="project" value="TreeGrafter"/>
</dbReference>
<dbReference type="InterPro" id="IPR036388">
    <property type="entry name" value="WH-like_DNA-bd_sf"/>
</dbReference>
<dbReference type="GO" id="GO:0007420">
    <property type="term" value="P:brain development"/>
    <property type="evidence" value="ECO:0007669"/>
    <property type="project" value="Ensembl"/>
</dbReference>
<dbReference type="InterPro" id="IPR003591">
    <property type="entry name" value="Leu-rich_rpt_typical-subtyp"/>
</dbReference>
<dbReference type="SMART" id="SM00364">
    <property type="entry name" value="LRR_BAC"/>
    <property type="match status" value="4"/>
</dbReference>
<dbReference type="InterPro" id="IPR027417">
    <property type="entry name" value="P-loop_NTPase"/>
</dbReference>
<dbReference type="Gene3D" id="1.10.10.10">
    <property type="entry name" value="Winged helix-like DNA-binding domain superfamily/Winged helix DNA-binding domain"/>
    <property type="match status" value="1"/>
</dbReference>
<keyword evidence="7" id="KW-1185">Reference proteome</keyword>